<name>A0ABP7MFM9_9GAMM</name>
<sequence length="337" mass="38254">MLMHQYIDRKENVIDETLFADRIVQWLYSSAREKAPNVFKALTSAQSSRLLAHLNFDMALTTRLLGNKKFLKQCGLNLAECIDPPESFTTARRIFERKIRYWECRPQPVQTDAILSPADSRMLIGSLNDHSQLFIKDKFFKFEEMIGTDQHKWLSAFEGGDFAIFRLTPDKYHYNHAPVSGKVVDIYEVDGHFHSCNPGAIVKVVTPYSKNRRVVTIIDTDIPGGTNVGLVAMIEVVALMIGEIEQCYSDKEYLNPVTVEPGLFLKKGQPKSLYHPGSSTDVLIFQKNRMKFDDKLVSNLSNPQAVSRFNDAFNQPLIETDVAVRSLIGTPVYNGER</sequence>
<organism evidence="5 6">
    <name type="scientific">Litoribacillus peritrichatus</name>
    <dbReference type="NCBI Taxonomy" id="718191"/>
    <lineage>
        <taxon>Bacteria</taxon>
        <taxon>Pseudomonadati</taxon>
        <taxon>Pseudomonadota</taxon>
        <taxon>Gammaproteobacteria</taxon>
        <taxon>Oceanospirillales</taxon>
        <taxon>Oceanospirillaceae</taxon>
        <taxon>Litoribacillus</taxon>
    </lineage>
</organism>
<reference evidence="6" key="1">
    <citation type="journal article" date="2019" name="Int. J. Syst. Evol. Microbiol.">
        <title>The Global Catalogue of Microorganisms (GCM) 10K type strain sequencing project: providing services to taxonomists for standard genome sequencing and annotation.</title>
        <authorList>
            <consortium name="The Broad Institute Genomics Platform"/>
            <consortium name="The Broad Institute Genome Sequencing Center for Infectious Disease"/>
            <person name="Wu L."/>
            <person name="Ma J."/>
        </authorList>
    </citation>
    <scope>NUCLEOTIDE SEQUENCE [LARGE SCALE GENOMIC DNA]</scope>
    <source>
        <strain evidence="6">JCM 17551</strain>
    </source>
</reference>
<keyword evidence="3" id="KW-0456">Lyase</keyword>
<keyword evidence="2" id="KW-0865">Zymogen</keyword>
<evidence type="ECO:0000256" key="2">
    <source>
        <dbReference type="ARBA" id="ARBA00023145"/>
    </source>
</evidence>
<keyword evidence="4" id="KW-0670">Pyruvate</keyword>
<evidence type="ECO:0000256" key="1">
    <source>
        <dbReference type="ARBA" id="ARBA00022793"/>
    </source>
</evidence>
<dbReference type="RefSeq" id="WP_344797615.1">
    <property type="nucleotide sequence ID" value="NZ_BAABBN010000004.1"/>
</dbReference>
<keyword evidence="6" id="KW-1185">Reference proteome</keyword>
<accession>A0ABP7MFM9</accession>
<dbReference type="Proteomes" id="UP001501565">
    <property type="component" value="Unassembled WGS sequence"/>
</dbReference>
<proteinExistence type="predicted"/>
<evidence type="ECO:0000256" key="4">
    <source>
        <dbReference type="ARBA" id="ARBA00023317"/>
    </source>
</evidence>
<evidence type="ECO:0000313" key="5">
    <source>
        <dbReference type="EMBL" id="GAA3922164.1"/>
    </source>
</evidence>
<keyword evidence="1" id="KW-0210">Decarboxylase</keyword>
<protein>
    <submittedName>
        <fullName evidence="5">Archaetidylserine decarboxylase</fullName>
    </submittedName>
</protein>
<dbReference type="PANTHER" id="PTHR10067">
    <property type="entry name" value="PHOSPHATIDYLSERINE DECARBOXYLASE"/>
    <property type="match status" value="1"/>
</dbReference>
<evidence type="ECO:0000313" key="6">
    <source>
        <dbReference type="Proteomes" id="UP001501565"/>
    </source>
</evidence>
<dbReference type="InterPro" id="IPR003817">
    <property type="entry name" value="PS_Dcarbxylase"/>
</dbReference>
<gene>
    <name evidence="5" type="primary">asd_2</name>
    <name evidence="5" type="ORF">GCM10022277_17700</name>
</gene>
<dbReference type="Pfam" id="PF02666">
    <property type="entry name" value="PS_Dcarbxylase"/>
    <property type="match status" value="1"/>
</dbReference>
<dbReference type="EMBL" id="BAABBN010000004">
    <property type="protein sequence ID" value="GAA3922164.1"/>
    <property type="molecule type" value="Genomic_DNA"/>
</dbReference>
<evidence type="ECO:0000256" key="3">
    <source>
        <dbReference type="ARBA" id="ARBA00023239"/>
    </source>
</evidence>
<comment type="caution">
    <text evidence="5">The sequence shown here is derived from an EMBL/GenBank/DDBJ whole genome shotgun (WGS) entry which is preliminary data.</text>
</comment>